<feature type="compositionally biased region" description="Basic and acidic residues" evidence="1">
    <location>
        <begin position="55"/>
        <end position="66"/>
    </location>
</feature>
<protein>
    <recommendedName>
        <fullName evidence="2">Arf-GAP domain-containing protein</fullName>
    </recommendedName>
</protein>
<proteinExistence type="predicted"/>
<dbReference type="PANTHER" id="PTHR46419:SF3">
    <property type="entry name" value="ADP-RIBOSYLATION FACTOR GTPASE-ACTIVATING PROTEIN AGD15-RELATED"/>
    <property type="match status" value="1"/>
</dbReference>
<dbReference type="GO" id="GO:0005096">
    <property type="term" value="F:GTPase activator activity"/>
    <property type="evidence" value="ECO:0007669"/>
    <property type="project" value="InterPro"/>
</dbReference>
<dbReference type="InterPro" id="IPR001164">
    <property type="entry name" value="ArfGAP_dom"/>
</dbReference>
<dbReference type="InterPro" id="IPR044520">
    <property type="entry name" value="ARF_GAP_AGD5/15"/>
</dbReference>
<gene>
    <name evidence="3" type="ORF">FNV43_RR21142</name>
</gene>
<dbReference type="SUPFAM" id="SSF57863">
    <property type="entry name" value="ArfGap/RecO-like zinc finger"/>
    <property type="match status" value="1"/>
</dbReference>
<dbReference type="EMBL" id="VOIH02000009">
    <property type="protein sequence ID" value="KAF3438380.1"/>
    <property type="molecule type" value="Genomic_DNA"/>
</dbReference>
<evidence type="ECO:0000259" key="2">
    <source>
        <dbReference type="Pfam" id="PF01412"/>
    </source>
</evidence>
<feature type="compositionally biased region" description="Basic and acidic residues" evidence="1">
    <location>
        <begin position="12"/>
        <end position="24"/>
    </location>
</feature>
<feature type="compositionally biased region" description="Polar residues" evidence="1">
    <location>
        <begin position="1"/>
        <end position="11"/>
    </location>
</feature>
<name>A0A8K0DW55_9ROSA</name>
<comment type="caution">
    <text evidence="3">The sequence shown here is derived from an EMBL/GenBank/DDBJ whole genome shotgun (WGS) entry which is preliminary data.</text>
</comment>
<dbReference type="Gene3D" id="1.10.220.150">
    <property type="entry name" value="Arf GTPase activating protein"/>
    <property type="match status" value="1"/>
</dbReference>
<feature type="region of interest" description="Disordered" evidence="1">
    <location>
        <begin position="1"/>
        <end position="86"/>
    </location>
</feature>
<reference evidence="3" key="1">
    <citation type="submission" date="2020-03" db="EMBL/GenBank/DDBJ databases">
        <title>A high-quality chromosome-level genome assembly of a woody plant with both climbing and erect habits, Rhamnella rubrinervis.</title>
        <authorList>
            <person name="Lu Z."/>
            <person name="Yang Y."/>
            <person name="Zhu X."/>
            <person name="Sun Y."/>
        </authorList>
    </citation>
    <scope>NUCLEOTIDE SEQUENCE</scope>
    <source>
        <strain evidence="3">BYM</strain>
        <tissue evidence="3">Leaf</tissue>
    </source>
</reference>
<dbReference type="InterPro" id="IPR038508">
    <property type="entry name" value="ArfGAP_dom_sf"/>
</dbReference>
<accession>A0A8K0DW55</accession>
<evidence type="ECO:0000313" key="3">
    <source>
        <dbReference type="EMBL" id="KAF3438380.1"/>
    </source>
</evidence>
<evidence type="ECO:0000256" key="1">
    <source>
        <dbReference type="SAM" id="MobiDB-lite"/>
    </source>
</evidence>
<dbReference type="OrthoDB" id="10266696at2759"/>
<organism evidence="3 4">
    <name type="scientific">Rhamnella rubrinervis</name>
    <dbReference type="NCBI Taxonomy" id="2594499"/>
    <lineage>
        <taxon>Eukaryota</taxon>
        <taxon>Viridiplantae</taxon>
        <taxon>Streptophyta</taxon>
        <taxon>Embryophyta</taxon>
        <taxon>Tracheophyta</taxon>
        <taxon>Spermatophyta</taxon>
        <taxon>Magnoliopsida</taxon>
        <taxon>eudicotyledons</taxon>
        <taxon>Gunneridae</taxon>
        <taxon>Pentapetalae</taxon>
        <taxon>rosids</taxon>
        <taxon>fabids</taxon>
        <taxon>Rosales</taxon>
        <taxon>Rhamnaceae</taxon>
        <taxon>rhamnoid group</taxon>
        <taxon>Rhamneae</taxon>
        <taxon>Rhamnella</taxon>
    </lineage>
</organism>
<feature type="compositionally biased region" description="Basic and acidic residues" evidence="1">
    <location>
        <begin position="77"/>
        <end position="86"/>
    </location>
</feature>
<dbReference type="PANTHER" id="PTHR46419">
    <property type="entry name" value="ADP-RIBOSYLATION FACTOR GTPASE-ACTIVATING PROTEIN AGD5"/>
    <property type="match status" value="1"/>
</dbReference>
<evidence type="ECO:0000313" key="4">
    <source>
        <dbReference type="Proteomes" id="UP000796880"/>
    </source>
</evidence>
<dbReference type="Pfam" id="PF01412">
    <property type="entry name" value="ArfGap"/>
    <property type="match status" value="1"/>
</dbReference>
<dbReference type="InterPro" id="IPR037278">
    <property type="entry name" value="ARFGAP/RecO"/>
</dbReference>
<dbReference type="AlphaFoldDB" id="A0A8K0DW55"/>
<keyword evidence="4" id="KW-1185">Reference proteome</keyword>
<feature type="domain" description="Arf-GAP" evidence="2">
    <location>
        <begin position="148"/>
        <end position="206"/>
    </location>
</feature>
<sequence>MEPKNSNWKSSLENHEHLTKETLHGKGLGLLEQSNDWSGGKMNKKKSNFVGIVDDGDHDHANEPKDTYPSGHGKHRQKEEEKANPPEIHHKSMQSMRKAQAELKMLYLVVSSEVKPGQTSERRSFFATLEKDLDLDFSEGLSPLLVDEKVRSTTLDTWLPEQVAFMASMGNEKANIYWEAKLPTNYDRRAIEKFIRAKYEEKRWVGTNTTPPIARPVETSSDSKAVRAVERNYSRKTRSLSLEEAILTKHAAEVSPSVVVKSRGVSFDMKNDIFISPSRVVPPTAKECLTSTRRTNGTSDIFNLVYVQDAKKDRSAVTPSTWATFDCKTIVATDHSSACKFSVTC</sequence>
<dbReference type="Proteomes" id="UP000796880">
    <property type="component" value="Unassembled WGS sequence"/>
</dbReference>